<dbReference type="Gene3D" id="2.60.40.10">
    <property type="entry name" value="Immunoglobulins"/>
    <property type="match status" value="1"/>
</dbReference>
<protein>
    <submittedName>
        <fullName evidence="1">Uncharacterized protein</fullName>
    </submittedName>
</protein>
<dbReference type="KEGG" id="dalk:DSCA_60990"/>
<dbReference type="AlphaFoldDB" id="A0A5K7YVU8"/>
<gene>
    <name evidence="1" type="ORF">DSCA_60990</name>
</gene>
<reference evidence="1 2" key="1">
    <citation type="submission" date="2019-11" db="EMBL/GenBank/DDBJ databases">
        <title>Comparative genomics of hydrocarbon-degrading Desulfosarcina strains.</title>
        <authorList>
            <person name="Watanabe M."/>
            <person name="Kojima H."/>
            <person name="Fukui M."/>
        </authorList>
    </citation>
    <scope>NUCLEOTIDE SEQUENCE [LARGE SCALE GENOMIC DNA]</scope>
    <source>
        <strain evidence="1 2">PL12</strain>
    </source>
</reference>
<dbReference type="Proteomes" id="UP000427906">
    <property type="component" value="Chromosome"/>
</dbReference>
<evidence type="ECO:0000313" key="2">
    <source>
        <dbReference type="Proteomes" id="UP000427906"/>
    </source>
</evidence>
<name>A0A5K7YVU8_9BACT</name>
<proteinExistence type="predicted"/>
<evidence type="ECO:0000313" key="1">
    <source>
        <dbReference type="EMBL" id="BBO72169.1"/>
    </source>
</evidence>
<dbReference type="EMBL" id="AP021874">
    <property type="protein sequence ID" value="BBO72169.1"/>
    <property type="molecule type" value="Genomic_DNA"/>
</dbReference>
<accession>A0A5K7YVU8</accession>
<dbReference type="InterPro" id="IPR013783">
    <property type="entry name" value="Ig-like_fold"/>
</dbReference>
<organism evidence="1 2">
    <name type="scientific">Desulfosarcina alkanivorans</name>
    <dbReference type="NCBI Taxonomy" id="571177"/>
    <lineage>
        <taxon>Bacteria</taxon>
        <taxon>Pseudomonadati</taxon>
        <taxon>Thermodesulfobacteriota</taxon>
        <taxon>Desulfobacteria</taxon>
        <taxon>Desulfobacterales</taxon>
        <taxon>Desulfosarcinaceae</taxon>
        <taxon>Desulfosarcina</taxon>
    </lineage>
</organism>
<dbReference type="Pfam" id="PF09136">
    <property type="entry name" value="Glucodextran_B"/>
    <property type="match status" value="1"/>
</dbReference>
<sequence length="501" mass="52995">MDVPKVPKVQTTFTANAGGYGLPIDPGVYTVAATLSDGRVATKPVTMEDQNIKIDFTLADFETDPVPELSVSIESGTIYRGQTLRFTWASAHAQGVSIDQDIGAVPDSGAIEVSPVEDTVYTITAVNEHGSTSRTISITFMDADPPPIVQLTVDPGEIPVGDNATLTWTSTYADTLSIDQDIGTVEPNGTMTVAPSSSTTYTITATGSGGTATASAVLTVTHLITLQITDPLEGAFVSDAAVTVRGTIAHANGLETGLMVNGMPAIIDGGQFTANHVPLIQGENTITATATDTSGLTLSDSITVNGEMPEDYIRLSASPVSGTSPFETTLRIDSSFAVASVQMTYFGPDDVTFMDQTIDESRVEIITSGVYTFSVEVTDRKGEIYTDSVSVEVVDAAALDGLLRDKWAGMKAALMAGDTKNAVTFFVFERQNAYNLVFDDLLDNIGGIISATGELESFETSDGQARYTISYPITVDGVTITAGTYVIFAQDTDGLWKIRFF</sequence>
<keyword evidence="2" id="KW-1185">Reference proteome</keyword>